<evidence type="ECO:0000259" key="1">
    <source>
        <dbReference type="Pfam" id="PF25043"/>
    </source>
</evidence>
<sequence length="125" mass="13733">MPEKLIVVSDMQFNQADNNFETNYQVLQREFTEAGYEVPQLIFWNVNGSTTDYPTLSSEANVSLISGYSSSVMKAALAGTSVTPDRKSVMKAALAGTSVTPLQTMLYAILDERYDLIKLPPSSLV</sequence>
<feature type="domain" description="DUF7788" evidence="1">
    <location>
        <begin position="3"/>
        <end position="91"/>
    </location>
</feature>
<dbReference type="PANTHER" id="PTHR31373">
    <property type="entry name" value="OS06G0652100 PROTEIN"/>
    <property type="match status" value="1"/>
</dbReference>
<comment type="caution">
    <text evidence="2">The sequence shown here is derived from an EMBL/GenBank/DDBJ whole genome shotgun (WGS) entry which is preliminary data.</text>
</comment>
<keyword evidence="3" id="KW-1185">Reference proteome</keyword>
<dbReference type="InterPro" id="IPR011205">
    <property type="entry name" value="UCP015417_vWA"/>
</dbReference>
<dbReference type="Pfam" id="PF25043">
    <property type="entry name" value="DUF7788"/>
    <property type="match status" value="1"/>
</dbReference>
<evidence type="ECO:0000313" key="2">
    <source>
        <dbReference type="EMBL" id="OQS01783.1"/>
    </source>
</evidence>
<dbReference type="InterPro" id="IPR056690">
    <property type="entry name" value="DUF7788"/>
</dbReference>
<reference evidence="2 3" key="1">
    <citation type="journal article" date="2014" name="Genome Biol. Evol.">
        <title>The secreted proteins of Achlya hypogyna and Thraustotheca clavata identify the ancestral oomycete secretome and reveal gene acquisitions by horizontal gene transfer.</title>
        <authorList>
            <person name="Misner I."/>
            <person name="Blouin N."/>
            <person name="Leonard G."/>
            <person name="Richards T.A."/>
            <person name="Lane C.E."/>
        </authorList>
    </citation>
    <scope>NUCLEOTIDE SEQUENCE [LARGE SCALE GENOMIC DNA]</scope>
    <source>
        <strain evidence="2 3">ATCC 34112</strain>
    </source>
</reference>
<dbReference type="AlphaFoldDB" id="A0A1V9ZUU8"/>
<proteinExistence type="predicted"/>
<dbReference type="PANTHER" id="PTHR31373:SF27">
    <property type="entry name" value="TROVE DOMAIN-CONTAINING PROTEIN"/>
    <property type="match status" value="1"/>
</dbReference>
<dbReference type="Proteomes" id="UP000243217">
    <property type="component" value="Unassembled WGS sequence"/>
</dbReference>
<dbReference type="EMBL" id="JNBS01001581">
    <property type="protein sequence ID" value="OQS01783.1"/>
    <property type="molecule type" value="Genomic_DNA"/>
</dbReference>
<gene>
    <name evidence="2" type="ORF">THRCLA_21624</name>
</gene>
<protein>
    <recommendedName>
        <fullName evidence="1">DUF7788 domain-containing protein</fullName>
    </recommendedName>
</protein>
<evidence type="ECO:0000313" key="3">
    <source>
        <dbReference type="Proteomes" id="UP000243217"/>
    </source>
</evidence>
<name>A0A1V9ZUU8_9STRA</name>
<accession>A0A1V9ZUU8</accession>
<dbReference type="OrthoDB" id="1149618at2759"/>
<organism evidence="2 3">
    <name type="scientific">Thraustotheca clavata</name>
    <dbReference type="NCBI Taxonomy" id="74557"/>
    <lineage>
        <taxon>Eukaryota</taxon>
        <taxon>Sar</taxon>
        <taxon>Stramenopiles</taxon>
        <taxon>Oomycota</taxon>
        <taxon>Saprolegniomycetes</taxon>
        <taxon>Saprolegniales</taxon>
        <taxon>Achlyaceae</taxon>
        <taxon>Thraustotheca</taxon>
    </lineage>
</organism>